<dbReference type="InterPro" id="IPR015421">
    <property type="entry name" value="PyrdxlP-dep_Trfase_major"/>
</dbReference>
<evidence type="ECO:0000256" key="2">
    <source>
        <dbReference type="ARBA" id="ARBA00008392"/>
    </source>
</evidence>
<dbReference type="GO" id="GO:0046512">
    <property type="term" value="P:sphingosine biosynthetic process"/>
    <property type="evidence" value="ECO:0007669"/>
    <property type="project" value="TreeGrafter"/>
</dbReference>
<accession>A0AAW2KAY2</accession>
<keyword evidence="4" id="KW-0663">Pyridoxal phosphate</keyword>
<comment type="cofactor">
    <cofactor evidence="1">
        <name>pyridoxal 5'-phosphate</name>
        <dbReference type="ChEBI" id="CHEBI:597326"/>
    </cofactor>
</comment>
<keyword evidence="5" id="KW-0012">Acyltransferase</keyword>
<evidence type="ECO:0000313" key="6">
    <source>
        <dbReference type="EMBL" id="KAL0302978.1"/>
    </source>
</evidence>
<dbReference type="AlphaFoldDB" id="A0AAW2KAY2"/>
<gene>
    <name evidence="6" type="ORF">Sradi_6165900</name>
</gene>
<dbReference type="Gene3D" id="3.40.640.10">
    <property type="entry name" value="Type I PLP-dependent aspartate aminotransferase-like (Major domain)"/>
    <property type="match status" value="1"/>
</dbReference>
<evidence type="ECO:0000256" key="1">
    <source>
        <dbReference type="ARBA" id="ARBA00001933"/>
    </source>
</evidence>
<keyword evidence="3" id="KW-0808">Transferase</keyword>
<dbReference type="GO" id="GO:0046513">
    <property type="term" value="P:ceramide biosynthetic process"/>
    <property type="evidence" value="ECO:0007669"/>
    <property type="project" value="TreeGrafter"/>
</dbReference>
<comment type="similarity">
    <text evidence="2">Belongs to the class-II pyridoxal-phosphate-dependent aminotransferase family.</text>
</comment>
<dbReference type="PANTHER" id="PTHR13693:SF2">
    <property type="entry name" value="SERINE PALMITOYLTRANSFERASE 1"/>
    <property type="match status" value="1"/>
</dbReference>
<protein>
    <submittedName>
        <fullName evidence="6">Long chain base biosynthesis protein 1b</fullName>
    </submittedName>
</protein>
<dbReference type="PANTHER" id="PTHR13693">
    <property type="entry name" value="CLASS II AMINOTRANSFERASE/8-AMINO-7-OXONONANOATE SYNTHASE"/>
    <property type="match status" value="1"/>
</dbReference>
<evidence type="ECO:0000256" key="3">
    <source>
        <dbReference type="ARBA" id="ARBA00022679"/>
    </source>
</evidence>
<organism evidence="6">
    <name type="scientific">Sesamum radiatum</name>
    <name type="common">Black benniseed</name>
    <dbReference type="NCBI Taxonomy" id="300843"/>
    <lineage>
        <taxon>Eukaryota</taxon>
        <taxon>Viridiplantae</taxon>
        <taxon>Streptophyta</taxon>
        <taxon>Embryophyta</taxon>
        <taxon>Tracheophyta</taxon>
        <taxon>Spermatophyta</taxon>
        <taxon>Magnoliopsida</taxon>
        <taxon>eudicotyledons</taxon>
        <taxon>Gunneridae</taxon>
        <taxon>Pentapetalae</taxon>
        <taxon>asterids</taxon>
        <taxon>lamiids</taxon>
        <taxon>Lamiales</taxon>
        <taxon>Pedaliaceae</taxon>
        <taxon>Sesamum</taxon>
    </lineage>
</organism>
<dbReference type="InterPro" id="IPR015424">
    <property type="entry name" value="PyrdxlP-dep_Trfase"/>
</dbReference>
<evidence type="ECO:0000256" key="4">
    <source>
        <dbReference type="ARBA" id="ARBA00022898"/>
    </source>
</evidence>
<sequence length="196" mass="22152">MMNIDPFLGGGGSYSGKGVHWGIQNGVHLSRSTIIYFKHNDMKSLESILENVTHDNRRAKKPRRYIIVEAVYQNSGEIAPLDEIIKAILLEFLEVLVEVELNIAKFISFRYWVAECVPIKYGDSTEQKQRSTGSIKGDLRVLEDIADHLDSSIVEATTQDNEEFAYILLCAYKRELPLIAFHVLLLDAAVAVNDRI</sequence>
<dbReference type="GO" id="GO:0016020">
    <property type="term" value="C:membrane"/>
    <property type="evidence" value="ECO:0007669"/>
    <property type="project" value="GOC"/>
</dbReference>
<dbReference type="InterPro" id="IPR050087">
    <property type="entry name" value="AON_synthase_class-II"/>
</dbReference>
<name>A0AAW2KAY2_SESRA</name>
<dbReference type="GO" id="GO:0004758">
    <property type="term" value="F:serine C-palmitoyltransferase activity"/>
    <property type="evidence" value="ECO:0007669"/>
    <property type="project" value="TreeGrafter"/>
</dbReference>
<dbReference type="GO" id="GO:0005783">
    <property type="term" value="C:endoplasmic reticulum"/>
    <property type="evidence" value="ECO:0007669"/>
    <property type="project" value="TreeGrafter"/>
</dbReference>
<evidence type="ECO:0000256" key="5">
    <source>
        <dbReference type="ARBA" id="ARBA00023315"/>
    </source>
</evidence>
<reference evidence="6" key="1">
    <citation type="submission" date="2020-06" db="EMBL/GenBank/DDBJ databases">
        <authorList>
            <person name="Li T."/>
            <person name="Hu X."/>
            <person name="Zhang T."/>
            <person name="Song X."/>
            <person name="Zhang H."/>
            <person name="Dai N."/>
            <person name="Sheng W."/>
            <person name="Hou X."/>
            <person name="Wei L."/>
        </authorList>
    </citation>
    <scope>NUCLEOTIDE SEQUENCE</scope>
    <source>
        <strain evidence="6">G02</strain>
        <tissue evidence="6">Leaf</tissue>
    </source>
</reference>
<dbReference type="EMBL" id="JACGWJ010000029">
    <property type="protein sequence ID" value="KAL0302978.1"/>
    <property type="molecule type" value="Genomic_DNA"/>
</dbReference>
<reference evidence="6" key="2">
    <citation type="journal article" date="2024" name="Plant">
        <title>Genomic evolution and insights into agronomic trait innovations of Sesamum species.</title>
        <authorList>
            <person name="Miao H."/>
            <person name="Wang L."/>
            <person name="Qu L."/>
            <person name="Liu H."/>
            <person name="Sun Y."/>
            <person name="Le M."/>
            <person name="Wang Q."/>
            <person name="Wei S."/>
            <person name="Zheng Y."/>
            <person name="Lin W."/>
            <person name="Duan Y."/>
            <person name="Cao H."/>
            <person name="Xiong S."/>
            <person name="Wang X."/>
            <person name="Wei L."/>
            <person name="Li C."/>
            <person name="Ma Q."/>
            <person name="Ju M."/>
            <person name="Zhao R."/>
            <person name="Li G."/>
            <person name="Mu C."/>
            <person name="Tian Q."/>
            <person name="Mei H."/>
            <person name="Zhang T."/>
            <person name="Gao T."/>
            <person name="Zhang H."/>
        </authorList>
    </citation>
    <scope>NUCLEOTIDE SEQUENCE</scope>
    <source>
        <strain evidence="6">G02</strain>
    </source>
</reference>
<comment type="caution">
    <text evidence="6">The sequence shown here is derived from an EMBL/GenBank/DDBJ whole genome shotgun (WGS) entry which is preliminary data.</text>
</comment>
<dbReference type="SUPFAM" id="SSF53383">
    <property type="entry name" value="PLP-dependent transferases"/>
    <property type="match status" value="1"/>
</dbReference>
<proteinExistence type="inferred from homology"/>